<keyword evidence="1" id="KW-0808">Transferase</keyword>
<dbReference type="SUPFAM" id="SSF52540">
    <property type="entry name" value="P-loop containing nucleoside triphosphate hydrolases"/>
    <property type="match status" value="1"/>
</dbReference>
<dbReference type="InterPro" id="IPR036291">
    <property type="entry name" value="NAD(P)-bd_dom_sf"/>
</dbReference>
<dbReference type="GeneID" id="114428751"/>
<evidence type="ECO:0000313" key="7">
    <source>
        <dbReference type="RefSeq" id="XP_028253226.1"/>
    </source>
</evidence>
<dbReference type="Proteomes" id="UP000515145">
    <property type="component" value="Chromosome 24"/>
</dbReference>
<reference evidence="7" key="1">
    <citation type="submission" date="2025-08" db="UniProtKB">
        <authorList>
            <consortium name="RefSeq"/>
        </authorList>
    </citation>
    <scope>IDENTIFICATION</scope>
</reference>
<feature type="region of interest" description="Disordered" evidence="5">
    <location>
        <begin position="575"/>
        <end position="604"/>
    </location>
</feature>
<keyword evidence="4" id="KW-0175">Coiled coil</keyword>
<dbReference type="InterPro" id="IPR027417">
    <property type="entry name" value="P-loop_NTPase"/>
</dbReference>
<feature type="coiled-coil region" evidence="4">
    <location>
        <begin position="390"/>
        <end position="417"/>
    </location>
</feature>
<sequence length="685" mass="78704">MEDKRHQTRPKRVFVNDVNGYSSAHIAKFLSTYVAEDGEAEEEAAAGEAAFQVVGTVQSAKESAFLLEQYQSPSRDELLQYLLQCDVVVYNISESSSQQQFEEAKWALTALESEMENFKSRKMFILVSTVMTWALTTPKNPGDAMTDAEFRRRRPHRNFKNCYNLENLVLKLPRGKNSKLQGYVVAAGHQYGQGENLFHYFFKVSWLMKSPEVPIFGEGRNHIPTIHVHDLGGVIQNIIKQRPKSKYILAIDEACITLEDIVKRISYVLGPGKVHMLPAQEVITMKAFTPGELEYLGIDLSLEASQLKDLYDLRWTSETGMVENMEMIVQEYKEARQLLPVRILLVGPPAVGKTTVAEKLCQYYRTHHIKLQETIEEKITQLKEILNGPEHDSEEEAAAAQKQLESIKKSMEANEGRLDDHLLFHIVNDKLNSKACQNQGFVLDDFPDTYQQAKMIFSDKEPDNQDMDLMSKTPAYNKNIAPEHIFALHASDDFLTNRVKELPQSLAEKMRYTQEEFLCRLMRYRQLSSTGDTLLDYFDELEIHPEHIEVCVDDPEYTDIMKKITEMVGVPTNYGLSAEEQEKKARKRDKEQRQKLAAEASERKRRNEAALAEMAAQYKQWQKNVCEVRRQEAELLEAQSLPLRNYLMKYVIPSLTEAMLECCKIKPEDPVDFLAEYLLRSIQQG</sequence>
<dbReference type="Gene3D" id="1.20.890.10">
    <property type="entry name" value="cAMP-dependent protein kinase regulatory subunit, dimerization-anchoring domain"/>
    <property type="match status" value="1"/>
</dbReference>
<evidence type="ECO:0000256" key="5">
    <source>
        <dbReference type="SAM" id="MobiDB-lite"/>
    </source>
</evidence>
<dbReference type="GO" id="GO:0005524">
    <property type="term" value="F:ATP binding"/>
    <property type="evidence" value="ECO:0007669"/>
    <property type="project" value="InterPro"/>
</dbReference>
<evidence type="ECO:0000256" key="1">
    <source>
        <dbReference type="ARBA" id="ARBA00022679"/>
    </source>
</evidence>
<keyword evidence="6" id="KW-1185">Reference proteome</keyword>
<evidence type="ECO:0000256" key="2">
    <source>
        <dbReference type="ARBA" id="ARBA00022741"/>
    </source>
</evidence>
<dbReference type="OrthoDB" id="10262413at2759"/>
<dbReference type="GO" id="GO:0019205">
    <property type="term" value="F:nucleobase-containing compound kinase activity"/>
    <property type="evidence" value="ECO:0007669"/>
    <property type="project" value="InterPro"/>
</dbReference>
<dbReference type="InterPro" id="IPR047499">
    <property type="entry name" value="DD_AK7"/>
</dbReference>
<dbReference type="SUPFAM" id="SSF51735">
    <property type="entry name" value="NAD(P)-binding Rossmann-fold domains"/>
    <property type="match status" value="1"/>
</dbReference>
<name>A0A6P7HML4_9TELE</name>
<dbReference type="CDD" id="cd01428">
    <property type="entry name" value="ADK"/>
    <property type="match status" value="1"/>
</dbReference>
<organism evidence="6 7">
    <name type="scientific">Parambassis ranga</name>
    <name type="common">Indian glassy fish</name>
    <dbReference type="NCBI Taxonomy" id="210632"/>
    <lineage>
        <taxon>Eukaryota</taxon>
        <taxon>Metazoa</taxon>
        <taxon>Chordata</taxon>
        <taxon>Craniata</taxon>
        <taxon>Vertebrata</taxon>
        <taxon>Euteleostomi</taxon>
        <taxon>Actinopterygii</taxon>
        <taxon>Neopterygii</taxon>
        <taxon>Teleostei</taxon>
        <taxon>Neoteleostei</taxon>
        <taxon>Acanthomorphata</taxon>
        <taxon>Ovalentaria</taxon>
        <taxon>Ambassidae</taxon>
        <taxon>Parambassis</taxon>
    </lineage>
</organism>
<dbReference type="InterPro" id="IPR007858">
    <property type="entry name" value="Dpy-30_motif"/>
</dbReference>
<dbReference type="CDD" id="cd22967">
    <property type="entry name" value="DD_AK7"/>
    <property type="match status" value="1"/>
</dbReference>
<feature type="compositionally biased region" description="Basic and acidic residues" evidence="5">
    <location>
        <begin position="580"/>
        <end position="604"/>
    </location>
</feature>
<evidence type="ECO:0000256" key="4">
    <source>
        <dbReference type="SAM" id="Coils"/>
    </source>
</evidence>
<dbReference type="InParanoid" id="A0A6P7HML4"/>
<accession>A0A6P7HML4</accession>
<protein>
    <submittedName>
        <fullName evidence="7">Adenylate kinase 7-like</fullName>
    </submittedName>
</protein>
<dbReference type="Pfam" id="PF05186">
    <property type="entry name" value="Dpy-30"/>
    <property type="match status" value="1"/>
</dbReference>
<gene>
    <name evidence="7" type="primary">LOC114428751</name>
</gene>
<evidence type="ECO:0000256" key="3">
    <source>
        <dbReference type="ARBA" id="ARBA00022777"/>
    </source>
</evidence>
<dbReference type="PANTHER" id="PTHR23359">
    <property type="entry name" value="NUCLEOTIDE KINASE"/>
    <property type="match status" value="1"/>
</dbReference>
<dbReference type="AlphaFoldDB" id="A0A6P7HML4"/>
<dbReference type="GO" id="GO:0006139">
    <property type="term" value="P:nucleobase-containing compound metabolic process"/>
    <property type="evidence" value="ECO:0007669"/>
    <property type="project" value="InterPro"/>
</dbReference>
<keyword evidence="3" id="KW-0418">Kinase</keyword>
<dbReference type="InterPro" id="IPR000850">
    <property type="entry name" value="Adenylat/UMP-CMP_kin"/>
</dbReference>
<evidence type="ECO:0000313" key="6">
    <source>
        <dbReference type="Proteomes" id="UP000515145"/>
    </source>
</evidence>
<keyword evidence="2" id="KW-0547">Nucleotide-binding</keyword>
<dbReference type="Gene3D" id="3.40.50.300">
    <property type="entry name" value="P-loop containing nucleotide triphosphate hydrolases"/>
    <property type="match status" value="1"/>
</dbReference>
<dbReference type="RefSeq" id="XP_028253226.1">
    <property type="nucleotide sequence ID" value="XM_028397425.1"/>
</dbReference>
<dbReference type="Gene3D" id="3.40.50.720">
    <property type="entry name" value="NAD(P)-binding Rossmann-like Domain"/>
    <property type="match status" value="1"/>
</dbReference>
<proteinExistence type="predicted"/>